<dbReference type="GO" id="GO:0032259">
    <property type="term" value="P:methylation"/>
    <property type="evidence" value="ECO:0007669"/>
    <property type="project" value="UniProtKB-KW"/>
</dbReference>
<dbReference type="PANTHER" id="PTHR47816:SF4">
    <property type="entry name" value="RIBOSOMAL RNA SMALL SUBUNIT METHYLTRANSFERASE C"/>
    <property type="match status" value="1"/>
</dbReference>
<proteinExistence type="predicted"/>
<dbReference type="Proteomes" id="UP000597761">
    <property type="component" value="Unassembled WGS sequence"/>
</dbReference>
<evidence type="ECO:0000259" key="3">
    <source>
        <dbReference type="Pfam" id="PF05175"/>
    </source>
</evidence>
<keyword evidence="1 4" id="KW-0489">Methyltransferase</keyword>
<gene>
    <name evidence="4" type="ORF">GCM10011512_23080</name>
</gene>
<dbReference type="Pfam" id="PF05175">
    <property type="entry name" value="MTS"/>
    <property type="match status" value="1"/>
</dbReference>
<dbReference type="SUPFAM" id="SSF53335">
    <property type="entry name" value="S-adenosyl-L-methionine-dependent methyltransferases"/>
    <property type="match status" value="1"/>
</dbReference>
<keyword evidence="5" id="KW-1185">Reference proteome</keyword>
<sequence>MSEHYFSAQPSGPLTVRPLTVTLADRTVTVSTAGGVFSPDAVDKGTAVLLRNAPEPPATGRFLDLGCGWGPVALTLALRSPEAEVVAVDVNQRALELVRRNAAALGLAGLRAAEPGDVDPAQGFDLIWSNPPIRVGKEVLHGLLTTWLPRLNPGGTALLVVQKNLGADSLQRWLAGTLGEGFTVDRATTDKGFRILRVVRT</sequence>
<feature type="domain" description="Methyltransferase small" evidence="3">
    <location>
        <begin position="28"/>
        <end position="196"/>
    </location>
</feature>
<dbReference type="Gene3D" id="3.40.50.150">
    <property type="entry name" value="Vaccinia Virus protein VP39"/>
    <property type="match status" value="1"/>
</dbReference>
<name>A0ABQ1PE39_9MICC</name>
<dbReference type="InterPro" id="IPR046977">
    <property type="entry name" value="RsmC/RlmG"/>
</dbReference>
<dbReference type="InterPro" id="IPR007848">
    <property type="entry name" value="Small_mtfrase_dom"/>
</dbReference>
<dbReference type="EMBL" id="BMJI01000016">
    <property type="protein sequence ID" value="GGC95435.1"/>
    <property type="molecule type" value="Genomic_DNA"/>
</dbReference>
<dbReference type="CDD" id="cd02440">
    <property type="entry name" value="AdoMet_MTases"/>
    <property type="match status" value="1"/>
</dbReference>
<dbReference type="InterPro" id="IPR029063">
    <property type="entry name" value="SAM-dependent_MTases_sf"/>
</dbReference>
<evidence type="ECO:0000313" key="4">
    <source>
        <dbReference type="EMBL" id="GGC95435.1"/>
    </source>
</evidence>
<evidence type="ECO:0000313" key="5">
    <source>
        <dbReference type="Proteomes" id="UP000597761"/>
    </source>
</evidence>
<keyword evidence="2" id="KW-0808">Transferase</keyword>
<dbReference type="RefSeq" id="WP_188668573.1">
    <property type="nucleotide sequence ID" value="NZ_BMJI01000016.1"/>
</dbReference>
<accession>A0ABQ1PE39</accession>
<evidence type="ECO:0000256" key="1">
    <source>
        <dbReference type="ARBA" id="ARBA00022603"/>
    </source>
</evidence>
<comment type="caution">
    <text evidence="4">The sequence shown here is derived from an EMBL/GenBank/DDBJ whole genome shotgun (WGS) entry which is preliminary data.</text>
</comment>
<evidence type="ECO:0000256" key="2">
    <source>
        <dbReference type="ARBA" id="ARBA00022679"/>
    </source>
</evidence>
<dbReference type="PANTHER" id="PTHR47816">
    <property type="entry name" value="RIBOSOMAL RNA SMALL SUBUNIT METHYLTRANSFERASE C"/>
    <property type="match status" value="1"/>
</dbReference>
<reference evidence="5" key="1">
    <citation type="journal article" date="2019" name="Int. J. Syst. Evol. Microbiol.">
        <title>The Global Catalogue of Microorganisms (GCM) 10K type strain sequencing project: providing services to taxonomists for standard genome sequencing and annotation.</title>
        <authorList>
            <consortium name="The Broad Institute Genomics Platform"/>
            <consortium name="The Broad Institute Genome Sequencing Center for Infectious Disease"/>
            <person name="Wu L."/>
            <person name="Ma J."/>
        </authorList>
    </citation>
    <scope>NUCLEOTIDE SEQUENCE [LARGE SCALE GENOMIC DNA]</scope>
    <source>
        <strain evidence="5">CGMCC 1.15480</strain>
    </source>
</reference>
<organism evidence="4 5">
    <name type="scientific">Tersicoccus solisilvae</name>
    <dbReference type="NCBI Taxonomy" id="1882339"/>
    <lineage>
        <taxon>Bacteria</taxon>
        <taxon>Bacillati</taxon>
        <taxon>Actinomycetota</taxon>
        <taxon>Actinomycetes</taxon>
        <taxon>Micrococcales</taxon>
        <taxon>Micrococcaceae</taxon>
        <taxon>Tersicoccus</taxon>
    </lineage>
</organism>
<dbReference type="GO" id="GO:0008168">
    <property type="term" value="F:methyltransferase activity"/>
    <property type="evidence" value="ECO:0007669"/>
    <property type="project" value="UniProtKB-KW"/>
</dbReference>
<protein>
    <submittedName>
        <fullName evidence="4">16S RNA G1207 methylase RsmC</fullName>
    </submittedName>
</protein>